<organism evidence="12 13">
    <name type="scientific">Phyllachora maydis</name>
    <dbReference type="NCBI Taxonomy" id="1825666"/>
    <lineage>
        <taxon>Eukaryota</taxon>
        <taxon>Fungi</taxon>
        <taxon>Dikarya</taxon>
        <taxon>Ascomycota</taxon>
        <taxon>Pezizomycotina</taxon>
        <taxon>Sordariomycetes</taxon>
        <taxon>Sordariomycetidae</taxon>
        <taxon>Phyllachorales</taxon>
        <taxon>Phyllachoraceae</taxon>
        <taxon>Phyllachora</taxon>
    </lineage>
</organism>
<feature type="transmembrane region" description="Helical" evidence="10">
    <location>
        <begin position="115"/>
        <end position="134"/>
    </location>
</feature>
<keyword evidence="8 10" id="KW-1133">Transmembrane helix</keyword>
<evidence type="ECO:0000256" key="6">
    <source>
        <dbReference type="ARBA" id="ARBA00022692"/>
    </source>
</evidence>
<accession>A0AAD9IBF8</accession>
<feature type="transmembrane region" description="Helical" evidence="10">
    <location>
        <begin position="299"/>
        <end position="320"/>
    </location>
</feature>
<dbReference type="PANTHER" id="PTHR22760">
    <property type="entry name" value="GLYCOSYLTRANSFERASE"/>
    <property type="match status" value="1"/>
</dbReference>
<evidence type="ECO:0000256" key="1">
    <source>
        <dbReference type="ARBA" id="ARBA00004477"/>
    </source>
</evidence>
<dbReference type="Pfam" id="PF03901">
    <property type="entry name" value="Glyco_transf_22"/>
    <property type="match status" value="1"/>
</dbReference>
<keyword evidence="9 10" id="KW-0472">Membrane</keyword>
<evidence type="ECO:0000256" key="4">
    <source>
        <dbReference type="ARBA" id="ARBA00022676"/>
    </source>
</evidence>
<proteinExistence type="inferred from homology"/>
<dbReference type="PANTHER" id="PTHR22760:SF2">
    <property type="entry name" value="ALPHA-1,2-MANNOSYLTRANSFERASE ALG9"/>
    <property type="match status" value="1"/>
</dbReference>
<feature type="transmembrane region" description="Helical" evidence="10">
    <location>
        <begin position="196"/>
        <end position="219"/>
    </location>
</feature>
<comment type="subcellular location">
    <subcellularLocation>
        <location evidence="1 10">Endoplasmic reticulum membrane</location>
        <topology evidence="1 10">Multi-pass membrane protein</topology>
    </subcellularLocation>
</comment>
<keyword evidence="5" id="KW-0808">Transferase</keyword>
<feature type="transmembrane region" description="Helical" evidence="10">
    <location>
        <begin position="395"/>
        <end position="416"/>
    </location>
</feature>
<feature type="transmembrane region" description="Helical" evidence="10">
    <location>
        <begin position="364"/>
        <end position="383"/>
    </location>
</feature>
<comment type="similarity">
    <text evidence="3 10">Belongs to the glycosyltransferase 22 family.</text>
</comment>
<protein>
    <recommendedName>
        <fullName evidence="10">Mannosyltransferase</fullName>
        <ecNumber evidence="10">2.4.1.-</ecNumber>
    </recommendedName>
</protein>
<dbReference type="EMBL" id="JAQQPM010000008">
    <property type="protein sequence ID" value="KAK2074215.1"/>
    <property type="molecule type" value="Genomic_DNA"/>
</dbReference>
<comment type="caution">
    <text evidence="12">The sequence shown here is derived from an EMBL/GenBank/DDBJ whole genome shotgun (WGS) entry which is preliminary data.</text>
</comment>
<evidence type="ECO:0000313" key="13">
    <source>
        <dbReference type="Proteomes" id="UP001217918"/>
    </source>
</evidence>
<evidence type="ECO:0000256" key="5">
    <source>
        <dbReference type="ARBA" id="ARBA00022679"/>
    </source>
</evidence>
<reference evidence="12" key="1">
    <citation type="journal article" date="2023" name="Mol. Plant Microbe Interact.">
        <title>Elucidating the Obligate Nature and Biological Capacity of an Invasive Fungal Corn Pathogen.</title>
        <authorList>
            <person name="MacCready J.S."/>
            <person name="Roggenkamp E.M."/>
            <person name="Gdanetz K."/>
            <person name="Chilvers M.I."/>
        </authorList>
    </citation>
    <scope>NUCLEOTIDE SEQUENCE</scope>
    <source>
        <strain evidence="12">PM02</strain>
    </source>
</reference>
<sequence>MPPAGTPPQQRAHVQASAQHGKKKKTKTAYLIEPISAFYLFLAADLVAAGFAPMQDCDETFNYWEPTHYLSHGYGLQTWEYSPDYAIRSWLYTALHAAVANLRRLLPGSNKVAEFYFVRYVLAAVCALAQTLMWRSVCRALTPRIGLFFIMALVFSPGNFHASAAYLPSSFAMYTAMLGAAAFMDWRRGLKTSLAMFWFAVGAVVGWPFSAALCAPFLLEEAVFALLSDKDGFFHAVIRLVRGVIAALLLVLVDMGVNTFFYRKFEMVSWNIVKYNVFASTGGPDLYGTEPWTFYFKNLALNFNIWFVLALLALPLFLLHKLLSRAGQSATSGLRTVVFLAPFYLWLAIFTAQPHKEERFMYPAYPFLALNGAFSLHVLLAAFGSTDRRTLAGLIPARLKLLAFALAILLSANLGLARMWGLYTAYSAPLHVYAPLATAGRPGQSVCLGKEWHRFPSSYFLPHRMHAKFVRSAFRGLLPGEFAETRTGFGFWSGTWLPTQGMNDENRDDPAKYVDLATCAFLVDTQYPARQGEALPPSEPDYVADTARWEEVACVPFLDAARTPFLARALWVPDLELGADQTLIVLPQHDCVDKLRELPSGLVTASRFLEYEKSYEVRFILDQKILSRHLSCASTNRHFLQNYYILPLLEI</sequence>
<feature type="transmembrane region" description="Helical" evidence="10">
    <location>
        <begin position="332"/>
        <end position="352"/>
    </location>
</feature>
<dbReference type="Proteomes" id="UP001217918">
    <property type="component" value="Unassembled WGS sequence"/>
</dbReference>
<feature type="transmembrane region" description="Helical" evidence="10">
    <location>
        <begin position="141"/>
        <end position="158"/>
    </location>
</feature>
<feature type="transmembrane region" description="Helical" evidence="10">
    <location>
        <begin position="239"/>
        <end position="261"/>
    </location>
</feature>
<dbReference type="GO" id="GO:0006487">
    <property type="term" value="P:protein N-linked glycosylation"/>
    <property type="evidence" value="ECO:0007669"/>
    <property type="project" value="TreeGrafter"/>
</dbReference>
<evidence type="ECO:0000256" key="9">
    <source>
        <dbReference type="ARBA" id="ARBA00023136"/>
    </source>
</evidence>
<feature type="region of interest" description="Disordered" evidence="11">
    <location>
        <begin position="1"/>
        <end position="21"/>
    </location>
</feature>
<keyword evidence="6 10" id="KW-0812">Transmembrane</keyword>
<keyword evidence="13" id="KW-1185">Reference proteome</keyword>
<dbReference type="EC" id="2.4.1.-" evidence="10"/>
<comment type="pathway">
    <text evidence="2">Protein modification; protein glycosylation.</text>
</comment>
<dbReference type="GO" id="GO:0000026">
    <property type="term" value="F:alpha-1,2-mannosyltransferase activity"/>
    <property type="evidence" value="ECO:0007669"/>
    <property type="project" value="TreeGrafter"/>
</dbReference>
<keyword evidence="7 10" id="KW-0256">Endoplasmic reticulum</keyword>
<evidence type="ECO:0000256" key="10">
    <source>
        <dbReference type="RuleBase" id="RU363075"/>
    </source>
</evidence>
<dbReference type="GO" id="GO:0005789">
    <property type="term" value="C:endoplasmic reticulum membrane"/>
    <property type="evidence" value="ECO:0007669"/>
    <property type="project" value="UniProtKB-SubCell"/>
</dbReference>
<evidence type="ECO:0000256" key="11">
    <source>
        <dbReference type="SAM" id="MobiDB-lite"/>
    </source>
</evidence>
<evidence type="ECO:0000313" key="12">
    <source>
        <dbReference type="EMBL" id="KAK2074215.1"/>
    </source>
</evidence>
<evidence type="ECO:0000256" key="8">
    <source>
        <dbReference type="ARBA" id="ARBA00022989"/>
    </source>
</evidence>
<name>A0AAD9IBF8_9PEZI</name>
<evidence type="ECO:0000256" key="2">
    <source>
        <dbReference type="ARBA" id="ARBA00004922"/>
    </source>
</evidence>
<gene>
    <name evidence="12" type="ORF">P8C59_008437</name>
</gene>
<feature type="transmembrane region" description="Helical" evidence="10">
    <location>
        <begin position="30"/>
        <end position="52"/>
    </location>
</feature>
<evidence type="ECO:0000256" key="7">
    <source>
        <dbReference type="ARBA" id="ARBA00022824"/>
    </source>
</evidence>
<dbReference type="AlphaFoldDB" id="A0AAD9IBF8"/>
<dbReference type="InterPro" id="IPR005599">
    <property type="entry name" value="GPI_mannosylTrfase"/>
</dbReference>
<evidence type="ECO:0000256" key="3">
    <source>
        <dbReference type="ARBA" id="ARBA00007063"/>
    </source>
</evidence>
<keyword evidence="4 10" id="KW-0328">Glycosyltransferase</keyword>